<dbReference type="Proteomes" id="UP000055590">
    <property type="component" value="Chromosome"/>
</dbReference>
<proteinExistence type="predicted"/>
<reference evidence="2 3" key="1">
    <citation type="submission" date="2015-08" db="EMBL/GenBank/DDBJ databases">
        <authorList>
            <person name="Babu N.S."/>
            <person name="Beckwith C.J."/>
            <person name="Beseler K.G."/>
            <person name="Brison A."/>
            <person name="Carone J.V."/>
            <person name="Caskin T.P."/>
            <person name="Diamond M."/>
            <person name="Durham M.E."/>
            <person name="Foxe J.M."/>
            <person name="Go M."/>
            <person name="Henderson B.A."/>
            <person name="Jones I.B."/>
            <person name="McGettigan J.A."/>
            <person name="Micheletti S.J."/>
            <person name="Nasrallah M.E."/>
            <person name="Ortiz D."/>
            <person name="Piller C.R."/>
            <person name="Privatt S.R."/>
            <person name="Schneider S.L."/>
            <person name="Sharp S."/>
            <person name="Smith T.C."/>
            <person name="Stanton J.D."/>
            <person name="Ullery H.E."/>
            <person name="Wilson R.J."/>
            <person name="Serrano M.G."/>
            <person name="Buck G."/>
            <person name="Lee V."/>
            <person name="Wang Y."/>
            <person name="Carvalho R."/>
            <person name="Voegtly L."/>
            <person name="Shi R."/>
            <person name="Duckworth R."/>
            <person name="Johnson A."/>
            <person name="Loviza R."/>
            <person name="Walstead R."/>
            <person name="Shah Z."/>
            <person name="Kiflezghi M."/>
            <person name="Wade K."/>
            <person name="Ball S.L."/>
            <person name="Bradley K.W."/>
            <person name="Asai D.J."/>
            <person name="Bowman C.A."/>
            <person name="Russell D.A."/>
            <person name="Pope W.H."/>
            <person name="Jacobs-Sera D."/>
            <person name="Hendrix R.W."/>
            <person name="Hatfull G.F."/>
        </authorList>
    </citation>
    <scope>NUCLEOTIDE SEQUENCE [LARGE SCALE GENOMIC DNA]</scope>
    <source>
        <strain evidence="2 3">DSM 27710</strain>
    </source>
</reference>
<dbReference type="AlphaFoldDB" id="A0A0K1PHP0"/>
<evidence type="ECO:0008006" key="4">
    <source>
        <dbReference type="Google" id="ProtNLM"/>
    </source>
</evidence>
<gene>
    <name evidence="2" type="ORF">AKJ08_3303</name>
</gene>
<feature type="signal peptide" evidence="1">
    <location>
        <begin position="1"/>
        <end position="20"/>
    </location>
</feature>
<feature type="chain" id="PRO_5005465800" description="Lipoprotein" evidence="1">
    <location>
        <begin position="21"/>
        <end position="170"/>
    </location>
</feature>
<name>A0A0K1PHP0_9BACT</name>
<keyword evidence="3" id="KW-1185">Reference proteome</keyword>
<evidence type="ECO:0000313" key="2">
    <source>
        <dbReference type="EMBL" id="AKU92916.1"/>
    </source>
</evidence>
<keyword evidence="1" id="KW-0732">Signal</keyword>
<dbReference type="EMBL" id="CP012332">
    <property type="protein sequence ID" value="AKU92916.1"/>
    <property type="molecule type" value="Genomic_DNA"/>
</dbReference>
<dbReference type="STRING" id="1391653.AKJ08_3303"/>
<organism evidence="2 3">
    <name type="scientific">Vulgatibacter incomptus</name>
    <dbReference type="NCBI Taxonomy" id="1391653"/>
    <lineage>
        <taxon>Bacteria</taxon>
        <taxon>Pseudomonadati</taxon>
        <taxon>Myxococcota</taxon>
        <taxon>Myxococcia</taxon>
        <taxon>Myxococcales</taxon>
        <taxon>Cystobacterineae</taxon>
        <taxon>Vulgatibacteraceae</taxon>
        <taxon>Vulgatibacter</taxon>
    </lineage>
</organism>
<evidence type="ECO:0000313" key="3">
    <source>
        <dbReference type="Proteomes" id="UP000055590"/>
    </source>
</evidence>
<sequence length="170" mass="18409">MDRRVAPAVAAVLLATAAFVFGPAEGSARTADQAPLASKRFDDKLFLAMSIADEKGTVLAEPKLLGMCGVPLEMNLVEPGALEMPRVSLVLQPEWQRDGSYEIAFELSVPGRIDRGRGTMRLRPGEEKSAQVSYPGGHFDVQLAAFAVPSPEFKLYLEHGARQLIQASRT</sequence>
<protein>
    <recommendedName>
        <fullName evidence="4">Lipoprotein</fullName>
    </recommendedName>
</protein>
<dbReference type="RefSeq" id="WP_050727008.1">
    <property type="nucleotide sequence ID" value="NZ_CP012332.1"/>
</dbReference>
<evidence type="ECO:0000256" key="1">
    <source>
        <dbReference type="SAM" id="SignalP"/>
    </source>
</evidence>
<dbReference type="KEGG" id="vin:AKJ08_3303"/>
<accession>A0A0K1PHP0</accession>